<evidence type="ECO:0000313" key="1">
    <source>
        <dbReference type="EMBL" id="PPB84038.1"/>
    </source>
</evidence>
<sequence length="78" mass="9201">MQLRIKRVWQANLQVYGVLKIWIASISSWTYLNRPCTLDSRAMTGLWFITPTGGSIRQHSIQRTFSRGRHRAVRRQSR</sequence>
<evidence type="ECO:0000313" key="2">
    <source>
        <dbReference type="Proteomes" id="UP000243096"/>
    </source>
</evidence>
<keyword evidence="2" id="KW-1185">Reference proteome</keyword>
<reference evidence="1 2" key="1">
    <citation type="submission" date="2018-01" db="EMBL/GenBank/DDBJ databases">
        <title>Genomic Encyclopedia of Type Strains, Phase III (KMG-III): the genomes of soil and plant-associated and newly described type strains.</title>
        <authorList>
            <person name="Whitman W."/>
        </authorList>
    </citation>
    <scope>NUCLEOTIDE SEQUENCE [LARGE SCALE GENOMIC DNA]</scope>
    <source>
        <strain evidence="1 2">HKI456</strain>
    </source>
</reference>
<name>A0A2P5KBE1_9BURK</name>
<gene>
    <name evidence="1" type="ORF">B0O95_105222</name>
</gene>
<organism evidence="1 2">
    <name type="scientific">Mycetohabitans endofungorum</name>
    <dbReference type="NCBI Taxonomy" id="417203"/>
    <lineage>
        <taxon>Bacteria</taxon>
        <taxon>Pseudomonadati</taxon>
        <taxon>Pseudomonadota</taxon>
        <taxon>Betaproteobacteria</taxon>
        <taxon>Burkholderiales</taxon>
        <taxon>Burkholderiaceae</taxon>
        <taxon>Mycetohabitans</taxon>
    </lineage>
</organism>
<accession>A0A2P5KBE1</accession>
<dbReference type="Proteomes" id="UP000243096">
    <property type="component" value="Unassembled WGS sequence"/>
</dbReference>
<proteinExistence type="predicted"/>
<comment type="caution">
    <text evidence="1">The sequence shown here is derived from an EMBL/GenBank/DDBJ whole genome shotgun (WGS) entry which is preliminary data.</text>
</comment>
<dbReference type="AlphaFoldDB" id="A0A2P5KBE1"/>
<dbReference type="EMBL" id="PRDW01000005">
    <property type="protein sequence ID" value="PPB84038.1"/>
    <property type="molecule type" value="Genomic_DNA"/>
</dbReference>
<protein>
    <submittedName>
        <fullName evidence="1">Uncharacterized protein</fullName>
    </submittedName>
</protein>